<evidence type="ECO:0000256" key="1">
    <source>
        <dbReference type="ARBA" id="ARBA00038158"/>
    </source>
</evidence>
<comment type="caution">
    <text evidence="2">The sequence shown here is derived from an EMBL/GenBank/DDBJ whole genome shotgun (WGS) entry which is preliminary data.</text>
</comment>
<dbReference type="SUPFAM" id="SSF53335">
    <property type="entry name" value="S-adenosyl-L-methionine-dependent methyltransferases"/>
    <property type="match status" value="1"/>
</dbReference>
<name>A0AAI9U904_9PEZI</name>
<dbReference type="PANTHER" id="PTHR43591:SF24">
    <property type="entry name" value="2-METHOXY-6-POLYPRENYL-1,4-BENZOQUINOL METHYLASE, MITOCHONDRIAL"/>
    <property type="match status" value="1"/>
</dbReference>
<dbReference type="InterPro" id="IPR029063">
    <property type="entry name" value="SAM-dependent_MTases_sf"/>
</dbReference>
<dbReference type="PANTHER" id="PTHR43591">
    <property type="entry name" value="METHYLTRANSFERASE"/>
    <property type="match status" value="1"/>
</dbReference>
<reference evidence="2 3" key="1">
    <citation type="submission" date="2016-10" db="EMBL/GenBank/DDBJ databases">
        <title>The genome sequence of Colletotrichum fioriniae PJ7.</title>
        <authorList>
            <person name="Baroncelli R."/>
        </authorList>
    </citation>
    <scope>NUCLEOTIDE SEQUENCE [LARGE SCALE GENOMIC DNA]</scope>
    <source>
        <strain evidence="2">Col 31</strain>
    </source>
</reference>
<dbReference type="Proteomes" id="UP001239795">
    <property type="component" value="Unassembled WGS sequence"/>
</dbReference>
<comment type="similarity">
    <text evidence="1">Belongs to the methyltransferase superfamily. LaeA methyltransferase family.</text>
</comment>
<dbReference type="Pfam" id="PF13489">
    <property type="entry name" value="Methyltransf_23"/>
    <property type="match status" value="1"/>
</dbReference>
<dbReference type="AlphaFoldDB" id="A0AAI9U904"/>
<dbReference type="CDD" id="cd02440">
    <property type="entry name" value="AdoMet_MTases"/>
    <property type="match status" value="1"/>
</dbReference>
<sequence>MQEHNIPNDEREMDRLDLQHHICLMTLEGRLGLAPPCQAGAEVGRVLHLGKGTGIWAIECGDDHPEAEVLDSSLPRFPCLCSNCRLLPIVHKLQHVILAQPTLVIMAEVDHEIKVIADEQALEENRADIESIASSSTSLSGSILDYRFENGRTYHRYKDGKYVIPNDEQENNRMDMQHHICLITLGGRLGLAPPCQPGVKVDRVLDVGTGTGIWAIQFGDDHPEAEASSKVMKFECVLTVNRFSALIYLLRSQTCSVATNVKFEIDDIDEEWTYTTQFDYIHSRFMSSSIADWEAYLTKCFNHIQPGGYLELQEPEMEFQSDDGTFPADCPLAKYGNLLKEAAAIFGREYVSVSSLKTLMVDIGFKDVTLSRYKWPINTWPKDPSFKELGAWGFENSNAGLEAISIAPLTRAHKWTREEVNVFLTEVRKDLANKNYHTYVPMYFVVGRKPESKEE</sequence>
<protein>
    <recommendedName>
        <fullName evidence="4">TAM domain methyltransferase</fullName>
    </recommendedName>
</protein>
<proteinExistence type="inferred from homology"/>
<gene>
    <name evidence="2" type="ORF">CMEL01_06614</name>
</gene>
<dbReference type="GO" id="GO:0008168">
    <property type="term" value="F:methyltransferase activity"/>
    <property type="evidence" value="ECO:0007669"/>
    <property type="project" value="TreeGrafter"/>
</dbReference>
<evidence type="ECO:0000313" key="2">
    <source>
        <dbReference type="EMBL" id="KAK1452040.1"/>
    </source>
</evidence>
<accession>A0AAI9U904</accession>
<evidence type="ECO:0000313" key="3">
    <source>
        <dbReference type="Proteomes" id="UP001239795"/>
    </source>
</evidence>
<dbReference type="EMBL" id="MLGG01000046">
    <property type="protein sequence ID" value="KAK1452040.1"/>
    <property type="molecule type" value="Genomic_DNA"/>
</dbReference>
<dbReference type="Gene3D" id="3.40.50.150">
    <property type="entry name" value="Vaccinia Virus protein VP39"/>
    <property type="match status" value="1"/>
</dbReference>
<organism evidence="2 3">
    <name type="scientific">Colletotrichum melonis</name>
    <dbReference type="NCBI Taxonomy" id="1209925"/>
    <lineage>
        <taxon>Eukaryota</taxon>
        <taxon>Fungi</taxon>
        <taxon>Dikarya</taxon>
        <taxon>Ascomycota</taxon>
        <taxon>Pezizomycotina</taxon>
        <taxon>Sordariomycetes</taxon>
        <taxon>Hypocreomycetidae</taxon>
        <taxon>Glomerellales</taxon>
        <taxon>Glomerellaceae</taxon>
        <taxon>Colletotrichum</taxon>
        <taxon>Colletotrichum acutatum species complex</taxon>
    </lineage>
</organism>
<evidence type="ECO:0008006" key="4">
    <source>
        <dbReference type="Google" id="ProtNLM"/>
    </source>
</evidence>
<keyword evidence="3" id="KW-1185">Reference proteome</keyword>